<keyword evidence="1 2" id="KW-0807">Transducer</keyword>
<dbReference type="EMBL" id="AP024849">
    <property type="protein sequence ID" value="BCZ47900.1"/>
    <property type="molecule type" value="Genomic_DNA"/>
</dbReference>
<evidence type="ECO:0000256" key="1">
    <source>
        <dbReference type="ARBA" id="ARBA00023224"/>
    </source>
</evidence>
<reference evidence="7" key="1">
    <citation type="submission" date="2021-07" db="EMBL/GenBank/DDBJ databases">
        <title>Complete genome sequencing of a Clostridium isolate.</title>
        <authorList>
            <person name="Ueki A."/>
            <person name="Tonouchi A."/>
        </authorList>
    </citation>
    <scope>NUCLEOTIDE SEQUENCE [LARGE SCALE GENOMIC DNA]</scope>
    <source>
        <strain evidence="7">C5S11</strain>
    </source>
</reference>
<feature type="transmembrane region" description="Helical" evidence="4">
    <location>
        <begin position="30"/>
        <end position="50"/>
    </location>
</feature>
<keyword evidence="4" id="KW-0812">Transmembrane</keyword>
<sequence length="351" mass="38361">MKRIVNSIFIAVIIIASSLIPAVLEMSVMVTGIIALICAIVAAIYLGIAWKNDNKKYENESSNQETTEIKEITLIKEESSRHIDNVIDNEKKHEIQELVLFQEQTVQDLNNIISEMVNNVDGTSNVLKELSNTSESANDDTIKLAESLAKTMYFTSVCTEGMENMNSSMEKIYSSNKLLDESVQVANNSTKEAIDIIHLIGNIANQTNLLALNAAIEAARAGEAGKGFSVVAAEIRKLADNVKTAVNSVDSTINDITLAINKTTENVREGGGLIQESINIVHTAEETFKQIVEEINEIDANANVVTEASGRCESIKTTVLDMSEAQNKSIQNLLETAKKLKEATKSIKNKL</sequence>
<dbReference type="SUPFAM" id="SSF58104">
    <property type="entry name" value="Methyl-accepting chemotaxis protein (MCP) signaling domain"/>
    <property type="match status" value="1"/>
</dbReference>
<dbReference type="Proteomes" id="UP000824633">
    <property type="component" value="Chromosome"/>
</dbReference>
<keyword evidence="7" id="KW-1185">Reference proteome</keyword>
<dbReference type="SMART" id="SM00283">
    <property type="entry name" value="MA"/>
    <property type="match status" value="1"/>
</dbReference>
<evidence type="ECO:0000256" key="3">
    <source>
        <dbReference type="SAM" id="Coils"/>
    </source>
</evidence>
<keyword evidence="3" id="KW-0175">Coiled coil</keyword>
<dbReference type="PROSITE" id="PS50111">
    <property type="entry name" value="CHEMOTAXIS_TRANSDUC_2"/>
    <property type="match status" value="1"/>
</dbReference>
<accession>A0ABN6J3B6</accession>
<proteinExistence type="predicted"/>
<dbReference type="Gene3D" id="1.10.287.950">
    <property type="entry name" value="Methyl-accepting chemotaxis protein"/>
    <property type="match status" value="1"/>
</dbReference>
<protein>
    <recommendedName>
        <fullName evidence="5">Methyl-accepting transducer domain-containing protein</fullName>
    </recommendedName>
</protein>
<evidence type="ECO:0000313" key="6">
    <source>
        <dbReference type="EMBL" id="BCZ47900.1"/>
    </source>
</evidence>
<evidence type="ECO:0000259" key="5">
    <source>
        <dbReference type="PROSITE" id="PS50111"/>
    </source>
</evidence>
<feature type="domain" description="Methyl-accepting transducer" evidence="5">
    <location>
        <begin position="104"/>
        <end position="341"/>
    </location>
</feature>
<evidence type="ECO:0000256" key="4">
    <source>
        <dbReference type="SAM" id="Phobius"/>
    </source>
</evidence>
<keyword evidence="4" id="KW-0472">Membrane</keyword>
<gene>
    <name evidence="6" type="ORF">psyc5s11_39670</name>
</gene>
<evidence type="ECO:0000313" key="7">
    <source>
        <dbReference type="Proteomes" id="UP000824633"/>
    </source>
</evidence>
<organism evidence="6 7">
    <name type="scientific">Clostridium gelidum</name>
    <dbReference type="NCBI Taxonomy" id="704125"/>
    <lineage>
        <taxon>Bacteria</taxon>
        <taxon>Bacillati</taxon>
        <taxon>Bacillota</taxon>
        <taxon>Clostridia</taxon>
        <taxon>Eubacteriales</taxon>
        <taxon>Clostridiaceae</taxon>
        <taxon>Clostridium</taxon>
    </lineage>
</organism>
<dbReference type="PANTHER" id="PTHR32089">
    <property type="entry name" value="METHYL-ACCEPTING CHEMOTAXIS PROTEIN MCPB"/>
    <property type="match status" value="1"/>
</dbReference>
<feature type="coiled-coil region" evidence="3">
    <location>
        <begin position="320"/>
        <end position="350"/>
    </location>
</feature>
<dbReference type="Pfam" id="PF00015">
    <property type="entry name" value="MCPsignal"/>
    <property type="match status" value="1"/>
</dbReference>
<evidence type="ECO:0000256" key="2">
    <source>
        <dbReference type="PROSITE-ProRule" id="PRU00284"/>
    </source>
</evidence>
<name>A0ABN6J3B6_9CLOT</name>
<feature type="transmembrane region" description="Helical" evidence="4">
    <location>
        <begin position="7"/>
        <end position="24"/>
    </location>
</feature>
<dbReference type="InterPro" id="IPR004089">
    <property type="entry name" value="MCPsignal_dom"/>
</dbReference>
<keyword evidence="4" id="KW-1133">Transmembrane helix</keyword>
<dbReference type="PANTHER" id="PTHR32089:SF112">
    <property type="entry name" value="LYSOZYME-LIKE PROTEIN-RELATED"/>
    <property type="match status" value="1"/>
</dbReference>